<dbReference type="GO" id="GO:0030060">
    <property type="term" value="F:L-malate dehydrogenase (NAD+) activity"/>
    <property type="evidence" value="ECO:0007669"/>
    <property type="project" value="UniProtKB-UniRule"/>
</dbReference>
<dbReference type="FunFam" id="3.40.50.720:FF:000010">
    <property type="entry name" value="Malate dehydrogenase"/>
    <property type="match status" value="1"/>
</dbReference>
<dbReference type="PIRSF" id="PIRSF000102">
    <property type="entry name" value="Lac_mal_DH"/>
    <property type="match status" value="1"/>
</dbReference>
<dbReference type="CDD" id="cd01338">
    <property type="entry name" value="MDH_chloroplast-like"/>
    <property type="match status" value="1"/>
</dbReference>
<feature type="binding site" evidence="6">
    <location>
        <position position="112"/>
    </location>
    <ligand>
        <name>NAD(+)</name>
        <dbReference type="ChEBI" id="CHEBI:57540"/>
    </ligand>
</feature>
<evidence type="ECO:0000313" key="13">
    <source>
        <dbReference type="EMBL" id="QED28827.1"/>
    </source>
</evidence>
<dbReference type="KEGG" id="bbae:FRD01_16590"/>
<proteinExistence type="inferred from homology"/>
<dbReference type="HAMAP" id="MF_01517">
    <property type="entry name" value="Malate_dehydrog_2"/>
    <property type="match status" value="1"/>
</dbReference>
<evidence type="ECO:0000259" key="12">
    <source>
        <dbReference type="Pfam" id="PF02866"/>
    </source>
</evidence>
<accession>A0A5B8XUK7</accession>
<dbReference type="InterPro" id="IPR001252">
    <property type="entry name" value="Malate_DH_AS"/>
</dbReference>
<dbReference type="NCBIfam" id="NF003916">
    <property type="entry name" value="PRK05442.1"/>
    <property type="match status" value="1"/>
</dbReference>
<protein>
    <recommendedName>
        <fullName evidence="2 6">Malate dehydrogenase</fullName>
        <ecNumber evidence="2 6">1.1.1.37</ecNumber>
    </recommendedName>
</protein>
<feature type="binding site" evidence="6 8">
    <location>
        <position position="98"/>
    </location>
    <ligand>
        <name>substrate</name>
    </ligand>
</feature>
<dbReference type="PROSITE" id="PS00068">
    <property type="entry name" value="MDH"/>
    <property type="match status" value="1"/>
</dbReference>
<dbReference type="InterPro" id="IPR010945">
    <property type="entry name" value="Malate_DH_type2"/>
</dbReference>
<dbReference type="SUPFAM" id="SSF51735">
    <property type="entry name" value="NAD(P)-binding Rossmann-fold domains"/>
    <property type="match status" value="1"/>
</dbReference>
<dbReference type="InterPro" id="IPR015955">
    <property type="entry name" value="Lactate_DH/Glyco_Ohase_4_C"/>
</dbReference>
<dbReference type="GO" id="GO:0006108">
    <property type="term" value="P:malate metabolic process"/>
    <property type="evidence" value="ECO:0007669"/>
    <property type="project" value="InterPro"/>
</dbReference>
<evidence type="ECO:0000313" key="14">
    <source>
        <dbReference type="Proteomes" id="UP000321595"/>
    </source>
</evidence>
<keyword evidence="14" id="KW-1185">Reference proteome</keyword>
<evidence type="ECO:0000256" key="2">
    <source>
        <dbReference type="ARBA" id="ARBA00012995"/>
    </source>
</evidence>
<dbReference type="AlphaFoldDB" id="A0A5B8XUK7"/>
<dbReference type="Pfam" id="PF02866">
    <property type="entry name" value="Ldh_1_C"/>
    <property type="match status" value="1"/>
</dbReference>
<reference evidence="13 14" key="1">
    <citation type="submission" date="2019-08" db="EMBL/GenBank/DDBJ databases">
        <authorList>
            <person name="Liang Q."/>
        </authorList>
    </citation>
    <scope>NUCLEOTIDE SEQUENCE [LARGE SCALE GENOMIC DNA]</scope>
    <source>
        <strain evidence="13 14">V1718</strain>
    </source>
</reference>
<evidence type="ECO:0000256" key="1">
    <source>
        <dbReference type="ARBA" id="ARBA00009613"/>
    </source>
</evidence>
<evidence type="ECO:0000256" key="10">
    <source>
        <dbReference type="RuleBase" id="RU000422"/>
    </source>
</evidence>
<dbReference type="InterPro" id="IPR036291">
    <property type="entry name" value="NAD(P)-bd_dom_sf"/>
</dbReference>
<dbReference type="Proteomes" id="UP000321595">
    <property type="component" value="Chromosome"/>
</dbReference>
<feature type="binding site" evidence="6 9">
    <location>
        <position position="105"/>
    </location>
    <ligand>
        <name>NAD(+)</name>
        <dbReference type="ChEBI" id="CHEBI:57540"/>
    </ligand>
</feature>
<keyword evidence="3 6" id="KW-0560">Oxidoreductase</keyword>
<gene>
    <name evidence="6" type="primary">mdh</name>
    <name evidence="13" type="ORF">FRD01_16590</name>
</gene>
<feature type="domain" description="Lactate/malate dehydrogenase C-terminal" evidence="12">
    <location>
        <begin position="156"/>
        <end position="322"/>
    </location>
</feature>
<keyword evidence="4 6" id="KW-0520">NAD</keyword>
<feature type="binding site" evidence="6 9">
    <location>
        <begin position="129"/>
        <end position="131"/>
    </location>
    <ligand>
        <name>NAD(+)</name>
        <dbReference type="ChEBI" id="CHEBI:57540"/>
    </ligand>
</feature>
<feature type="binding site" evidence="6">
    <location>
        <begin position="11"/>
        <end position="17"/>
    </location>
    <ligand>
        <name>NAD(+)</name>
        <dbReference type="ChEBI" id="CHEBI:57540"/>
    </ligand>
</feature>
<evidence type="ECO:0000256" key="4">
    <source>
        <dbReference type="ARBA" id="ARBA00023027"/>
    </source>
</evidence>
<dbReference type="SUPFAM" id="SSF56327">
    <property type="entry name" value="LDH C-terminal domain-like"/>
    <property type="match status" value="1"/>
</dbReference>
<evidence type="ECO:0000256" key="8">
    <source>
        <dbReference type="PIRSR" id="PIRSR000102-2"/>
    </source>
</evidence>
<evidence type="ECO:0000256" key="3">
    <source>
        <dbReference type="ARBA" id="ARBA00023002"/>
    </source>
</evidence>
<feature type="binding site" evidence="6 8">
    <location>
        <position position="131"/>
    </location>
    <ligand>
        <name>substrate</name>
    </ligand>
</feature>
<organism evidence="13 14">
    <name type="scientific">Microvenator marinus</name>
    <dbReference type="NCBI Taxonomy" id="2600177"/>
    <lineage>
        <taxon>Bacteria</taxon>
        <taxon>Deltaproteobacteria</taxon>
        <taxon>Bradymonadales</taxon>
        <taxon>Microvenatoraceae</taxon>
        <taxon>Microvenator</taxon>
    </lineage>
</organism>
<dbReference type="Gene3D" id="3.90.110.10">
    <property type="entry name" value="Lactate dehydrogenase/glycoside hydrolase, family 4, C-terminal"/>
    <property type="match status" value="1"/>
</dbReference>
<dbReference type="GO" id="GO:0006099">
    <property type="term" value="P:tricarboxylic acid cycle"/>
    <property type="evidence" value="ECO:0007669"/>
    <property type="project" value="UniProtKB-UniRule"/>
</dbReference>
<dbReference type="OrthoDB" id="9802969at2"/>
<evidence type="ECO:0000256" key="9">
    <source>
        <dbReference type="PIRSR" id="PIRSR000102-3"/>
    </source>
</evidence>
<dbReference type="EC" id="1.1.1.37" evidence="2 6"/>
<dbReference type="InterPro" id="IPR001557">
    <property type="entry name" value="L-lactate/malate_DH"/>
</dbReference>
<dbReference type="FunFam" id="3.90.110.10:FF:000002">
    <property type="entry name" value="Malate dehydrogenase"/>
    <property type="match status" value="1"/>
</dbReference>
<feature type="domain" description="Lactate/malate dehydrogenase N-terminal" evidence="11">
    <location>
        <begin position="5"/>
        <end position="146"/>
    </location>
</feature>
<comment type="similarity">
    <text evidence="1 6">Belongs to the LDH/MDH superfamily. MDH type 2 family.</text>
</comment>
<name>A0A5B8XUK7_9DELT</name>
<dbReference type="InterPro" id="IPR001236">
    <property type="entry name" value="Lactate/malate_DH_N"/>
</dbReference>
<dbReference type="NCBIfam" id="TIGR01759">
    <property type="entry name" value="MalateDH-SF1"/>
    <property type="match status" value="1"/>
</dbReference>
<dbReference type="RefSeq" id="WP_146961603.1">
    <property type="nucleotide sequence ID" value="NZ_CP042467.1"/>
</dbReference>
<dbReference type="PANTHER" id="PTHR23382">
    <property type="entry name" value="MALATE DEHYDROGENASE"/>
    <property type="match status" value="1"/>
</dbReference>
<dbReference type="Pfam" id="PF00056">
    <property type="entry name" value="Ldh_1_N"/>
    <property type="match status" value="1"/>
</dbReference>
<comment type="function">
    <text evidence="6">Catalyzes the reversible oxidation of malate to oxaloacetate.</text>
</comment>
<feature type="binding site" evidence="6 8">
    <location>
        <position position="92"/>
    </location>
    <ligand>
        <name>substrate</name>
    </ligand>
</feature>
<keyword evidence="6 10" id="KW-0816">Tricarboxylic acid cycle</keyword>
<feature type="binding site" evidence="6 8">
    <location>
        <position position="162"/>
    </location>
    <ligand>
        <name>substrate</name>
    </ligand>
</feature>
<dbReference type="EMBL" id="CP042467">
    <property type="protein sequence ID" value="QED28827.1"/>
    <property type="molecule type" value="Genomic_DNA"/>
</dbReference>
<dbReference type="Gene3D" id="3.40.50.720">
    <property type="entry name" value="NAD(P)-binding Rossmann-like Domain"/>
    <property type="match status" value="1"/>
</dbReference>
<evidence type="ECO:0000259" key="11">
    <source>
        <dbReference type="Pfam" id="PF00056"/>
    </source>
</evidence>
<evidence type="ECO:0000256" key="6">
    <source>
        <dbReference type="HAMAP-Rule" id="MF_01517"/>
    </source>
</evidence>
<comment type="catalytic activity">
    <reaction evidence="5 6 10">
        <text>(S)-malate + NAD(+) = oxaloacetate + NADH + H(+)</text>
        <dbReference type="Rhea" id="RHEA:21432"/>
        <dbReference type="ChEBI" id="CHEBI:15378"/>
        <dbReference type="ChEBI" id="CHEBI:15589"/>
        <dbReference type="ChEBI" id="CHEBI:16452"/>
        <dbReference type="ChEBI" id="CHEBI:57540"/>
        <dbReference type="ChEBI" id="CHEBI:57945"/>
        <dbReference type="EC" id="1.1.1.37"/>
    </reaction>
</comment>
<sequence>MTTPVRVAVTGAAGAICYSMLFRIAAGEMLGKDTPIILQLIEIPQAMQALSGVVMELDDCAFPLLHGVEITDDANKGFKDANVAILVGGRPRGPGMLRSDLIQANGPIFTTQGKAINDNAADDIRVVVVGNPCNTNALIAMHNAPDVPRERFTAMTRLDENRAKTQLARKAGVLVSEVTNVGIWGNHSNTMFPSFEQIKIGGKAATDVITDREWLEGEFMKTVQLRGKAIIDARGASSAASAGNAAIDHIRDWSRPTPAGDWISMAVPSQGQYGIEEGLMYSFPVRCDGKGGYEIVEGLDLSDYAMEKIRATETELKEERDVVKDLLK</sequence>
<dbReference type="InterPro" id="IPR022383">
    <property type="entry name" value="Lactate/malate_DH_C"/>
</dbReference>
<evidence type="ECO:0000256" key="5">
    <source>
        <dbReference type="ARBA" id="ARBA00048313"/>
    </source>
</evidence>
<feature type="active site" description="Proton acceptor" evidence="6 7">
    <location>
        <position position="187"/>
    </location>
</feature>
<evidence type="ECO:0000256" key="7">
    <source>
        <dbReference type="PIRSR" id="PIRSR000102-1"/>
    </source>
</evidence>